<keyword evidence="1" id="KW-0175">Coiled coil</keyword>
<evidence type="ECO:0000256" key="1">
    <source>
        <dbReference type="SAM" id="Coils"/>
    </source>
</evidence>
<proteinExistence type="predicted"/>
<keyword evidence="3" id="KW-1185">Reference proteome</keyword>
<feature type="coiled-coil region" evidence="1">
    <location>
        <begin position="83"/>
        <end position="153"/>
    </location>
</feature>
<protein>
    <submittedName>
        <fullName evidence="2">Uncharacterized protein</fullName>
    </submittedName>
</protein>
<dbReference type="AlphaFoldDB" id="A0A225VD71"/>
<dbReference type="EMBL" id="NBNE01006166">
    <property type="protein sequence ID" value="OWZ02440.1"/>
    <property type="molecule type" value="Genomic_DNA"/>
</dbReference>
<sequence>MTSSDAAFLAEVDRFLTSCDSPLSSVMHMVADYKLNEVIPEPTPRVRINPVPHKGRPVRSKADMLAKREIERAKDRKRRKAYRERRRLERDLLQNQIKELSGKLSSLQKGKEQKFSLSAASWKIIAIRQLEQLQAAELQQQRLQEEVQSRTRLIEEFTGLAYDRLDGDDIPKELLDESHCHHKRVRLGSSDFDIFELDDIPKELLDESHCQHKRVRLGSSDFDIFELYLLELNGVYAEIDHIFKKYQMNSPQQPTWTFEGKTGYFEFADKLEVPFDFKLVSQFLWQLSHILHRQEDRKLYDGVTDPANTVALKYRIRMRLNCGRSVSAVQSIVGRRYNENDRVVVVWRSFTEGEGLFSGMHSDETGWCIVHPSTIAENTGTSVDLCIRHKPMHIDSVERNEHIVEQFAGLVNNSGSEDVATITSSLKNMLSENK</sequence>
<comment type="caution">
    <text evidence="2">The sequence shown here is derived from an EMBL/GenBank/DDBJ whole genome shotgun (WGS) entry which is preliminary data.</text>
</comment>
<gene>
    <name evidence="2" type="ORF">PHMEG_00025997</name>
</gene>
<dbReference type="OrthoDB" id="129250at2759"/>
<organism evidence="2 3">
    <name type="scientific">Phytophthora megakarya</name>
    <dbReference type="NCBI Taxonomy" id="4795"/>
    <lineage>
        <taxon>Eukaryota</taxon>
        <taxon>Sar</taxon>
        <taxon>Stramenopiles</taxon>
        <taxon>Oomycota</taxon>
        <taxon>Peronosporomycetes</taxon>
        <taxon>Peronosporales</taxon>
        <taxon>Peronosporaceae</taxon>
        <taxon>Phytophthora</taxon>
    </lineage>
</organism>
<accession>A0A225VD71</accession>
<evidence type="ECO:0000313" key="3">
    <source>
        <dbReference type="Proteomes" id="UP000198211"/>
    </source>
</evidence>
<evidence type="ECO:0000313" key="2">
    <source>
        <dbReference type="EMBL" id="OWZ02440.1"/>
    </source>
</evidence>
<dbReference type="Proteomes" id="UP000198211">
    <property type="component" value="Unassembled WGS sequence"/>
</dbReference>
<reference evidence="3" key="1">
    <citation type="submission" date="2017-03" db="EMBL/GenBank/DDBJ databases">
        <title>Phytopthora megakarya and P. palmivora, two closely related causual agents of cacao black pod achieved similar genome size and gene model numbers by different mechanisms.</title>
        <authorList>
            <person name="Ali S."/>
            <person name="Shao J."/>
            <person name="Larry D.J."/>
            <person name="Kronmiller B."/>
            <person name="Shen D."/>
            <person name="Strem M.D."/>
            <person name="Melnick R.L."/>
            <person name="Guiltinan M.J."/>
            <person name="Tyler B.M."/>
            <person name="Meinhardt L.W."/>
            <person name="Bailey B.A."/>
        </authorList>
    </citation>
    <scope>NUCLEOTIDE SEQUENCE [LARGE SCALE GENOMIC DNA]</scope>
    <source>
        <strain evidence="3">zdho120</strain>
    </source>
</reference>
<name>A0A225VD71_9STRA</name>